<dbReference type="GO" id="GO:0030077">
    <property type="term" value="C:plasma membrane light-harvesting complex"/>
    <property type="evidence" value="ECO:0007669"/>
    <property type="project" value="InterPro"/>
</dbReference>
<feature type="compositionally biased region" description="Low complexity" evidence="1">
    <location>
        <begin position="158"/>
        <end position="172"/>
    </location>
</feature>
<dbReference type="OrthoDB" id="3712018at2"/>
<evidence type="ECO:0000256" key="1">
    <source>
        <dbReference type="SAM" id="MobiDB-lite"/>
    </source>
</evidence>
<feature type="region of interest" description="Disordered" evidence="1">
    <location>
        <begin position="116"/>
        <end position="179"/>
    </location>
</feature>
<keyword evidence="2" id="KW-1133">Transmembrane helix</keyword>
<proteinExistence type="predicted"/>
<dbReference type="Gene3D" id="3.90.50.10">
    <property type="entry name" value="Photosynthetic Reaction Center, subunit H, domain 2"/>
    <property type="match status" value="1"/>
</dbReference>
<accession>A0A1M7T073</accession>
<feature type="compositionally biased region" description="Basic and acidic residues" evidence="1">
    <location>
        <begin position="502"/>
        <end position="511"/>
    </location>
</feature>
<dbReference type="InterPro" id="IPR027275">
    <property type="entry name" value="PRC-brl_dom"/>
</dbReference>
<organism evidence="4 5">
    <name type="scientific">Geodermatophilus obscurus</name>
    <dbReference type="NCBI Taxonomy" id="1861"/>
    <lineage>
        <taxon>Bacteria</taxon>
        <taxon>Bacillati</taxon>
        <taxon>Actinomycetota</taxon>
        <taxon>Actinomycetes</taxon>
        <taxon>Geodermatophilales</taxon>
        <taxon>Geodermatophilaceae</taxon>
        <taxon>Geodermatophilus</taxon>
    </lineage>
</organism>
<dbReference type="InterPro" id="IPR011033">
    <property type="entry name" value="PRC_barrel-like_sf"/>
</dbReference>
<evidence type="ECO:0000313" key="5">
    <source>
        <dbReference type="Proteomes" id="UP000184428"/>
    </source>
</evidence>
<protein>
    <recommendedName>
        <fullName evidence="3">PRC-barrel domain-containing protein</fullName>
    </recommendedName>
</protein>
<dbReference type="RefSeq" id="WP_072914980.1">
    <property type="nucleotide sequence ID" value="NZ_FRDM01000004.1"/>
</dbReference>
<reference evidence="4 5" key="1">
    <citation type="submission" date="2016-12" db="EMBL/GenBank/DDBJ databases">
        <authorList>
            <person name="Song W.-J."/>
            <person name="Kurnit D.M."/>
        </authorList>
    </citation>
    <scope>NUCLEOTIDE SEQUENCE [LARGE SCALE GENOMIC DNA]</scope>
    <source>
        <strain evidence="4 5">DSM 43162</strain>
    </source>
</reference>
<keyword evidence="2" id="KW-0812">Transmembrane</keyword>
<feature type="compositionally biased region" description="Pro residues" evidence="1">
    <location>
        <begin position="136"/>
        <end position="157"/>
    </location>
</feature>
<evidence type="ECO:0000259" key="3">
    <source>
        <dbReference type="Pfam" id="PF05239"/>
    </source>
</evidence>
<feature type="transmembrane region" description="Helical" evidence="2">
    <location>
        <begin position="187"/>
        <end position="208"/>
    </location>
</feature>
<dbReference type="SUPFAM" id="SSF50346">
    <property type="entry name" value="PRC-barrel domain"/>
    <property type="match status" value="1"/>
</dbReference>
<dbReference type="Proteomes" id="UP000184428">
    <property type="component" value="Unassembled WGS sequence"/>
</dbReference>
<dbReference type="EMBL" id="FRDM01000004">
    <property type="protein sequence ID" value="SHN64061.1"/>
    <property type="molecule type" value="Genomic_DNA"/>
</dbReference>
<dbReference type="Pfam" id="PF05239">
    <property type="entry name" value="PRC"/>
    <property type="match status" value="1"/>
</dbReference>
<evidence type="ECO:0000313" key="4">
    <source>
        <dbReference type="EMBL" id="SHN64061.1"/>
    </source>
</evidence>
<sequence length="511" mass="51623">MTLPDRDAARDWIGRTVVDRDGAEIGVCAALLADEATGQPEWLYADRDEVTVVVPLLDATGDGDRVQVTVTRADADGAPRFGSARELSQEQEAELYRHYGIEYSTDTSDSLLPATEAEPTRAGSAVSEGTDAEPTAPEPTAPEPTAPAPTAPAPTAPAPATSEPTEAAPAATVEQVPTRGAAQRGRGVAAAVAAFAALAAAVVAAVRLRRGAPLGSVRLFRRATPPPRSAAVRALAGATAARDRAVQLAAMAAPAVEASIRRAAVDAAQQGRATAAAARTYTDEAAARLTPLLATTGQAAWRAARAGTATALQATDAATVAVGSALPRVATGVGRAGRTGLGAVLAVGAAAEAVPEVVAETGERLEKGWRRVMGRLSLGLGLGVGYVLGARAGRARYEQIKQAAAGFMERPEVQQAVEQVRAAAPAPLQSSIDKLSGGGPGRHSADTGASTGTGTGNDTVDIDALVVEEVDVVVTPPPPVSGTGGPRGTDGSLPDPLIPPAKSDDDPTGRP</sequence>
<feature type="compositionally biased region" description="Low complexity" evidence="1">
    <location>
        <begin position="418"/>
        <end position="427"/>
    </location>
</feature>
<feature type="domain" description="PRC-barrel" evidence="3">
    <location>
        <begin position="6"/>
        <end position="73"/>
    </location>
</feature>
<keyword evidence="2" id="KW-0472">Membrane</keyword>
<feature type="region of interest" description="Disordered" evidence="1">
    <location>
        <begin position="418"/>
        <end position="511"/>
    </location>
</feature>
<evidence type="ECO:0000256" key="2">
    <source>
        <dbReference type="SAM" id="Phobius"/>
    </source>
</evidence>
<gene>
    <name evidence="4" type="ORF">SAMN05660350_01207</name>
</gene>
<feature type="compositionally biased region" description="Low complexity" evidence="1">
    <location>
        <begin position="446"/>
        <end position="459"/>
    </location>
</feature>
<name>A0A1M7T073_9ACTN</name>
<dbReference type="GO" id="GO:0019684">
    <property type="term" value="P:photosynthesis, light reaction"/>
    <property type="evidence" value="ECO:0007669"/>
    <property type="project" value="InterPro"/>
</dbReference>
<dbReference type="AlphaFoldDB" id="A0A1M7T073"/>
<dbReference type="InterPro" id="IPR014747">
    <property type="entry name" value="Bac_photo_RC_H_C"/>
</dbReference>